<dbReference type="EnsemblMetazoa" id="PPA38541.1">
    <property type="protein sequence ID" value="PPA38541.1"/>
    <property type="gene ID" value="WBGene00276910"/>
</dbReference>
<evidence type="ECO:0000313" key="2">
    <source>
        <dbReference type="Proteomes" id="UP000005239"/>
    </source>
</evidence>
<evidence type="ECO:0000313" key="1">
    <source>
        <dbReference type="EnsemblMetazoa" id="PPA38541.1"/>
    </source>
</evidence>
<dbReference type="Proteomes" id="UP000005239">
    <property type="component" value="Unassembled WGS sequence"/>
</dbReference>
<organism evidence="1 2">
    <name type="scientific">Pristionchus pacificus</name>
    <name type="common">Parasitic nematode worm</name>
    <dbReference type="NCBI Taxonomy" id="54126"/>
    <lineage>
        <taxon>Eukaryota</taxon>
        <taxon>Metazoa</taxon>
        <taxon>Ecdysozoa</taxon>
        <taxon>Nematoda</taxon>
        <taxon>Chromadorea</taxon>
        <taxon>Rhabditida</taxon>
        <taxon>Rhabditina</taxon>
        <taxon>Diplogasteromorpha</taxon>
        <taxon>Diplogasteroidea</taxon>
        <taxon>Neodiplogasteridae</taxon>
        <taxon>Pristionchus</taxon>
    </lineage>
</organism>
<sequence>MAEALVRPRHQAEQGMDWSALPRHSAPQGPSPSSFFVVRPMGRAASCERPSQPDSPFIDRPYSSVRVLLPAIRLAVSGMDVLGNNIVSLWAKMRLPFCPPSLPLHSRGLSFPLRPSPSLSFPLLPSPSLFCPPS</sequence>
<proteinExistence type="predicted"/>
<name>A0A2A6CZZ9_PRIPA</name>
<accession>A0A8R1YYJ8</accession>
<accession>A0A2A6CZZ9</accession>
<reference evidence="2" key="1">
    <citation type="journal article" date="2008" name="Nat. Genet.">
        <title>The Pristionchus pacificus genome provides a unique perspective on nematode lifestyle and parasitism.</title>
        <authorList>
            <person name="Dieterich C."/>
            <person name="Clifton S.W."/>
            <person name="Schuster L.N."/>
            <person name="Chinwalla A."/>
            <person name="Delehaunty K."/>
            <person name="Dinkelacker I."/>
            <person name="Fulton L."/>
            <person name="Fulton R."/>
            <person name="Godfrey J."/>
            <person name="Minx P."/>
            <person name="Mitreva M."/>
            <person name="Roeseler W."/>
            <person name="Tian H."/>
            <person name="Witte H."/>
            <person name="Yang S.P."/>
            <person name="Wilson R.K."/>
            <person name="Sommer R.J."/>
        </authorList>
    </citation>
    <scope>NUCLEOTIDE SEQUENCE [LARGE SCALE GENOMIC DNA]</scope>
    <source>
        <strain evidence="2">PS312</strain>
    </source>
</reference>
<gene>
    <name evidence="1" type="primary">WBGene00276910</name>
</gene>
<reference evidence="1" key="2">
    <citation type="submission" date="2022-06" db="UniProtKB">
        <authorList>
            <consortium name="EnsemblMetazoa"/>
        </authorList>
    </citation>
    <scope>IDENTIFICATION</scope>
    <source>
        <strain evidence="1">PS312</strain>
    </source>
</reference>
<keyword evidence="2" id="KW-1185">Reference proteome</keyword>
<dbReference type="AlphaFoldDB" id="A0A2A6CZZ9"/>
<protein>
    <submittedName>
        <fullName evidence="1">Uncharacterized protein</fullName>
    </submittedName>
</protein>